<dbReference type="KEGG" id="wma:WM2015_1199"/>
<evidence type="ECO:0000313" key="2">
    <source>
        <dbReference type="Proteomes" id="UP000066624"/>
    </source>
</evidence>
<dbReference type="EMBL" id="CP012154">
    <property type="protein sequence ID" value="AKS41573.1"/>
    <property type="molecule type" value="Genomic_DNA"/>
</dbReference>
<sequence length="252" mass="28372">MQTDRIVLRPRGPGEAIDLGLQLTRANWPRQLGLTLAMLPLLIGAALLLGQLWAPLYLLGLWWFKPTLDRALLHQLSNDLLDQPAGVGQVLKQWPRWWRGGHLATLLLQRFNFARSASLPLWQLEGLKGRARARRARLLAWNDRGAASGLSLSAAIIELGVVCSVLMILGQFAPESWTEGMELFDWLVLQAELDRFWLIAALIYLPAVVLVEPFYVGAGFGLYLNQRCRLECWDLEPELEALVARHRQRGAA</sequence>
<evidence type="ECO:0000313" key="1">
    <source>
        <dbReference type="EMBL" id="AKS41573.1"/>
    </source>
</evidence>
<reference evidence="1 2" key="1">
    <citation type="submission" date="2015-07" db="EMBL/GenBank/DDBJ databases">
        <authorList>
            <person name="Noorani M."/>
        </authorList>
    </citation>
    <scope>NUCLEOTIDE SEQUENCE [LARGE SCALE GENOMIC DNA]</scope>
    <source>
        <strain evidence="1 2">KCTC 42284</strain>
    </source>
</reference>
<dbReference type="Proteomes" id="UP000066624">
    <property type="component" value="Chromosome"/>
</dbReference>
<gene>
    <name evidence="1" type="ORF">WM2015_1199</name>
</gene>
<keyword evidence="2" id="KW-1185">Reference proteome</keyword>
<dbReference type="OrthoDB" id="183980at2"/>
<protein>
    <submittedName>
        <fullName evidence="1">Uncharacterized protein</fullName>
    </submittedName>
</protein>
<dbReference type="STRING" id="1579979.WM2015_1199"/>
<name>A0A0K0XV65_9GAMM</name>
<organism evidence="1 2">
    <name type="scientific">Wenzhouxiangella marina</name>
    <dbReference type="NCBI Taxonomy" id="1579979"/>
    <lineage>
        <taxon>Bacteria</taxon>
        <taxon>Pseudomonadati</taxon>
        <taxon>Pseudomonadota</taxon>
        <taxon>Gammaproteobacteria</taxon>
        <taxon>Chromatiales</taxon>
        <taxon>Wenzhouxiangellaceae</taxon>
        <taxon>Wenzhouxiangella</taxon>
    </lineage>
</organism>
<dbReference type="AlphaFoldDB" id="A0A0K0XV65"/>
<proteinExistence type="predicted"/>
<dbReference type="RefSeq" id="WP_156200942.1">
    <property type="nucleotide sequence ID" value="NZ_CP012154.1"/>
</dbReference>
<accession>A0A0K0XV65</accession>